<feature type="compositionally biased region" description="Low complexity" evidence="1">
    <location>
        <begin position="588"/>
        <end position="607"/>
    </location>
</feature>
<evidence type="ECO:0000313" key="4">
    <source>
        <dbReference type="EMBL" id="GEP68613.1"/>
    </source>
</evidence>
<feature type="transmembrane region" description="Helical" evidence="2">
    <location>
        <begin position="212"/>
        <end position="235"/>
    </location>
</feature>
<dbReference type="RefSeq" id="WP_146952339.1">
    <property type="nucleotide sequence ID" value="NZ_BAABBJ010000009.1"/>
</dbReference>
<dbReference type="OrthoDB" id="9804023at2"/>
<evidence type="ECO:0000256" key="1">
    <source>
        <dbReference type="SAM" id="MobiDB-lite"/>
    </source>
</evidence>
<feature type="transmembrane region" description="Helical" evidence="2">
    <location>
        <begin position="42"/>
        <end position="60"/>
    </location>
</feature>
<feature type="transmembrane region" description="Helical" evidence="2">
    <location>
        <begin position="623"/>
        <end position="646"/>
    </location>
</feature>
<keyword evidence="2" id="KW-0472">Membrane</keyword>
<dbReference type="PANTHER" id="PTHR42736:SF1">
    <property type="entry name" value="PROTEIN-GLUTAMINE GAMMA-GLUTAMYLTRANSFERASE"/>
    <property type="match status" value="1"/>
</dbReference>
<feature type="transmembrane region" description="Helical" evidence="2">
    <location>
        <begin position="67"/>
        <end position="87"/>
    </location>
</feature>
<dbReference type="Gene3D" id="3.10.620.30">
    <property type="match status" value="1"/>
</dbReference>
<accession>A0A512PBN2</accession>
<dbReference type="InterPro" id="IPR052901">
    <property type="entry name" value="Bact_TGase-like"/>
</dbReference>
<gene>
    <name evidence="4" type="ORF">CSO01_13280</name>
</gene>
<dbReference type="InterPro" id="IPR038765">
    <property type="entry name" value="Papain-like_cys_pep_sf"/>
</dbReference>
<proteinExistence type="predicted"/>
<dbReference type="AlphaFoldDB" id="A0A512PBN2"/>
<feature type="transmembrane region" description="Helical" evidence="2">
    <location>
        <begin position="131"/>
        <end position="148"/>
    </location>
</feature>
<evidence type="ECO:0000313" key="5">
    <source>
        <dbReference type="Proteomes" id="UP000321798"/>
    </source>
</evidence>
<dbReference type="EMBL" id="BKAL01000003">
    <property type="protein sequence ID" value="GEP68613.1"/>
    <property type="molecule type" value="Genomic_DNA"/>
</dbReference>
<dbReference type="Pfam" id="PF01841">
    <property type="entry name" value="Transglut_core"/>
    <property type="match status" value="1"/>
</dbReference>
<feature type="domain" description="Transglutaminase-like" evidence="3">
    <location>
        <begin position="497"/>
        <end position="567"/>
    </location>
</feature>
<evidence type="ECO:0000259" key="3">
    <source>
        <dbReference type="SMART" id="SM00460"/>
    </source>
</evidence>
<reference evidence="4 5" key="1">
    <citation type="submission" date="2019-07" db="EMBL/GenBank/DDBJ databases">
        <title>Whole genome shotgun sequence of Cellulomonas soli NBRC 109434.</title>
        <authorList>
            <person name="Hosoyama A."/>
            <person name="Uohara A."/>
            <person name="Ohji S."/>
            <person name="Ichikawa N."/>
        </authorList>
    </citation>
    <scope>NUCLEOTIDE SEQUENCE [LARGE SCALE GENOMIC DNA]</scope>
    <source>
        <strain evidence="4 5">NBRC 109434</strain>
    </source>
</reference>
<dbReference type="PANTHER" id="PTHR42736">
    <property type="entry name" value="PROTEIN-GLUTAMINE GAMMA-GLUTAMYLTRANSFERASE"/>
    <property type="match status" value="1"/>
</dbReference>
<dbReference type="Pfam" id="PF11992">
    <property type="entry name" value="TgpA_N"/>
    <property type="match status" value="1"/>
</dbReference>
<protein>
    <recommendedName>
        <fullName evidence="3">Transglutaminase-like domain-containing protein</fullName>
    </recommendedName>
</protein>
<dbReference type="InterPro" id="IPR002931">
    <property type="entry name" value="Transglutaminase-like"/>
</dbReference>
<feature type="region of interest" description="Disordered" evidence="1">
    <location>
        <begin position="588"/>
        <end position="613"/>
    </location>
</feature>
<sequence>MSRTGTRRLPRGPRSLVGTGLCAVATGTSLLALSALLEPGRWLTVAWLAVALVAAVTAGVRALTRSWWAPTLAGLLTAGIGLVLRYGSPPGRVQVLPDLAALDRTLAAAREGATIINTSTVPMAVVRPTELVLVVGALAVLILADLLAVGLGLAAWAGVPLIGMWVPAVLLGFPADVWPLAWTGLAYLLLLALSAAPAAARSDRPRRVSAAVASAAAVVAATLVAGPVVAALPGWSSLSVPAVGAGVVGPMRLSEDLDLRESLGDRSGQVVLHYTVSSAEAGTTAGADLRVTPGGADERTVTARLVGPLRAFTVADFDGRSWQRTDTDELVDWDPAQLLSSDPALLFTAPDAAAGTLAEVDVEIANLREEHLPVSTFARTVSVEGDWRYDVQRDEVVGTRGTRQGMGYTMLVQIPDLTAATLQDASVGTFDGVEQYLALPGTDHVDDVTALAAEVTAEASTPYEQALALQTWFRSSANFAYDTRVAAARTDDAVWDFLTSRRGYCVQFATSMAMMARSLGIPARVGVGFLPGTAQGDGSYDVTGRESHAWPELFFEGAGWVRFEPTPAVQTGAPPRWSDPYIGTDAGAGDAAADQVPTAAATGAPTTAPLPVPTTPRVEEQAVPWPAVVATVMVVLALAAAVVLLLRRRSALRGELVPERAWRHLHAQLGALGLGWSDSTTPRAVVTTVQAALVERTGSALDEGAASALASLARAVEDERYAPTWDEVDGAQLERWVSEVMTGVRALLSDRTRRAGAPSAPRTAP</sequence>
<dbReference type="InterPro" id="IPR021878">
    <property type="entry name" value="TgpA_N"/>
</dbReference>
<dbReference type="SUPFAM" id="SSF54001">
    <property type="entry name" value="Cysteine proteinases"/>
    <property type="match status" value="1"/>
</dbReference>
<dbReference type="SMART" id="SM00460">
    <property type="entry name" value="TGc"/>
    <property type="match status" value="1"/>
</dbReference>
<feature type="transmembrane region" description="Helical" evidence="2">
    <location>
        <begin position="179"/>
        <end position="200"/>
    </location>
</feature>
<evidence type="ECO:0000256" key="2">
    <source>
        <dbReference type="SAM" id="Phobius"/>
    </source>
</evidence>
<keyword evidence="2" id="KW-0812">Transmembrane</keyword>
<comment type="caution">
    <text evidence="4">The sequence shown here is derived from an EMBL/GenBank/DDBJ whole genome shotgun (WGS) entry which is preliminary data.</text>
</comment>
<dbReference type="Proteomes" id="UP000321798">
    <property type="component" value="Unassembled WGS sequence"/>
</dbReference>
<name>A0A512PBN2_9CELL</name>
<keyword evidence="5" id="KW-1185">Reference proteome</keyword>
<organism evidence="4 5">
    <name type="scientific">Cellulomonas soli</name>
    <dbReference type="NCBI Taxonomy" id="931535"/>
    <lineage>
        <taxon>Bacteria</taxon>
        <taxon>Bacillati</taxon>
        <taxon>Actinomycetota</taxon>
        <taxon>Actinomycetes</taxon>
        <taxon>Micrococcales</taxon>
        <taxon>Cellulomonadaceae</taxon>
        <taxon>Cellulomonas</taxon>
    </lineage>
</organism>
<keyword evidence="2" id="KW-1133">Transmembrane helix</keyword>